<evidence type="ECO:0000313" key="1">
    <source>
        <dbReference type="EMBL" id="QJA96192.1"/>
    </source>
</evidence>
<gene>
    <name evidence="1" type="ORF">MM415B04900_0007</name>
</gene>
<dbReference type="AlphaFoldDB" id="A0A6M3LRS2"/>
<accession>A0A6M3LRS2</accession>
<reference evidence="1" key="1">
    <citation type="submission" date="2020-03" db="EMBL/GenBank/DDBJ databases">
        <title>The deep terrestrial virosphere.</title>
        <authorList>
            <person name="Holmfeldt K."/>
            <person name="Nilsson E."/>
            <person name="Simone D."/>
            <person name="Lopez-Fernandez M."/>
            <person name="Wu X."/>
            <person name="de Brujin I."/>
            <person name="Lundin D."/>
            <person name="Andersson A."/>
            <person name="Bertilsson S."/>
            <person name="Dopson M."/>
        </authorList>
    </citation>
    <scope>NUCLEOTIDE SEQUENCE</scope>
    <source>
        <strain evidence="1">MM415B04900</strain>
    </source>
</reference>
<protein>
    <submittedName>
        <fullName evidence="1">Uncharacterized protein</fullName>
    </submittedName>
</protein>
<dbReference type="EMBL" id="MT143378">
    <property type="protein sequence ID" value="QJA96192.1"/>
    <property type="molecule type" value="Genomic_DNA"/>
</dbReference>
<organism evidence="1">
    <name type="scientific">viral metagenome</name>
    <dbReference type="NCBI Taxonomy" id="1070528"/>
    <lineage>
        <taxon>unclassified sequences</taxon>
        <taxon>metagenomes</taxon>
        <taxon>organismal metagenomes</taxon>
    </lineage>
</organism>
<sequence length="112" mass="12550">MLLKVELQPDTRGPWSGGWALYEGVSEPIWSDKLVGVDHLILGEIENALGYGADIEYWPGWYASIYHCHVSVENNRSVRAIRWDAPDGRSHLLHASGAVYLMTDAGETIERL</sequence>
<proteinExistence type="predicted"/>
<name>A0A6M3LRS2_9ZZZZ</name>